<reference evidence="2 3" key="1">
    <citation type="journal article" date="2010" name="PLoS ONE">
        <title>The glycobiome of the rumen bacterium Butyrivibrio proteoclasticus B316(T) highlights adaptation to a polysaccharide-rich environment.</title>
        <authorList>
            <person name="Kelly W.J."/>
            <person name="Leahy S.C."/>
            <person name="Altermann E."/>
            <person name="Yeoman C.J."/>
            <person name="Dunne J.C."/>
            <person name="Kong Z."/>
            <person name="Pacheco D.M."/>
            <person name="Li D."/>
            <person name="Noel S.J."/>
            <person name="Moon C.D."/>
            <person name="Cookson A.L."/>
            <person name="Attwood G.T."/>
        </authorList>
    </citation>
    <scope>NUCLEOTIDE SEQUENCE [LARGE SCALE GENOMIC DNA]</scope>
    <source>
        <strain evidence="3">ATCC 51982 / DSM 14932 / B316</strain>
        <plasmid evidence="3">Plasmid pCY360</plasmid>
    </source>
</reference>
<keyword evidence="1" id="KW-0472">Membrane</keyword>
<dbReference type="EMBL" id="CP001812">
    <property type="protein sequence ID" value="ADL36146.1"/>
    <property type="molecule type" value="Genomic_DNA"/>
</dbReference>
<dbReference type="HOGENOM" id="CLU_2647663_0_0_9"/>
<name>E0S414_BUTPB</name>
<feature type="transmembrane region" description="Helical" evidence="1">
    <location>
        <begin position="12"/>
        <end position="33"/>
    </location>
</feature>
<dbReference type="KEGG" id="bpb:bpr_II208"/>
<dbReference type="AlphaFoldDB" id="E0S414"/>
<gene>
    <name evidence="2" type="ordered locus">bpr_II208</name>
</gene>
<sequence length="76" mass="8836">MIKHQALSPYTFVPIVGVPLLGLTALSLSFISLEANYSYRIIHQPQFMAVEFRCNKQYSWQMPGHFHPLSLKMRQQ</sequence>
<evidence type="ECO:0000313" key="3">
    <source>
        <dbReference type="Proteomes" id="UP000001299"/>
    </source>
</evidence>
<evidence type="ECO:0000256" key="1">
    <source>
        <dbReference type="SAM" id="Phobius"/>
    </source>
</evidence>
<protein>
    <submittedName>
        <fullName evidence="2">Uncharacterized protein</fullName>
    </submittedName>
</protein>
<evidence type="ECO:0000313" key="2">
    <source>
        <dbReference type="EMBL" id="ADL36146.1"/>
    </source>
</evidence>
<keyword evidence="2" id="KW-0614">Plasmid</keyword>
<dbReference type="Proteomes" id="UP000001299">
    <property type="component" value="Plasmid pCY360"/>
</dbReference>
<keyword evidence="1" id="KW-0812">Transmembrane</keyword>
<proteinExistence type="predicted"/>
<geneLocation type="plasmid" evidence="2 3">
    <name>pCY360</name>
</geneLocation>
<organism evidence="2 3">
    <name type="scientific">Butyrivibrio proteoclasticus (strain ATCC 51982 / DSM 14932 / B316)</name>
    <name type="common">Clostridium proteoclasticum</name>
    <dbReference type="NCBI Taxonomy" id="515622"/>
    <lineage>
        <taxon>Bacteria</taxon>
        <taxon>Bacillati</taxon>
        <taxon>Bacillota</taxon>
        <taxon>Clostridia</taxon>
        <taxon>Lachnospirales</taxon>
        <taxon>Lachnospiraceae</taxon>
        <taxon>Butyrivibrio</taxon>
    </lineage>
</organism>
<keyword evidence="1" id="KW-1133">Transmembrane helix</keyword>
<accession>E0S414</accession>
<keyword evidence="3" id="KW-1185">Reference proteome</keyword>